<sequence>MFFTAPTSSTPLADRTTAQRMARVAPPHDSMDHECSQSPVDSWLVPTVSPTTPPMTPSDAVISSSPFGRAQLMVPANTLHLTVPAIVLPPSPALSPVDTEPSAGPGELSAMLPPQQQRVVHAAAIVSAANTLWHAADGVTHPTAAPALKSSSAAHRPTVRVCTPAYTAARSYAKDTTTFARPQAAAARTPVVDSAVPAAWRQLPARWAFGMEKAVERARRGNNPAFVLAAVWHAISARFLLLQQPGLVGKLPGLSASSADTRSATAPLLRAMGAINVAFSALGVYACGQNRRAQHGNLAVLCMANLAQLMALGSLGRTGASAGQARSWMQLASGGLACGDALVAFVTLGFWLRRVLLLRQRHLAKQQKQQQ</sequence>
<reference evidence="3" key="1">
    <citation type="journal article" date="2018" name="Nat. Microbiol.">
        <title>Leveraging single-cell genomics to expand the fungal tree of life.</title>
        <authorList>
            <person name="Ahrendt S.R."/>
            <person name="Quandt C.A."/>
            <person name="Ciobanu D."/>
            <person name="Clum A."/>
            <person name="Salamov A."/>
            <person name="Andreopoulos B."/>
            <person name="Cheng J.F."/>
            <person name="Woyke T."/>
            <person name="Pelin A."/>
            <person name="Henrissat B."/>
            <person name="Reynolds N.K."/>
            <person name="Benny G.L."/>
            <person name="Smith M.E."/>
            <person name="James T.Y."/>
            <person name="Grigoriev I.V."/>
        </authorList>
    </citation>
    <scope>NUCLEOTIDE SEQUENCE [LARGE SCALE GENOMIC DNA]</scope>
    <source>
        <strain evidence="3">RSA 1356</strain>
    </source>
</reference>
<keyword evidence="1" id="KW-0812">Transmembrane</keyword>
<evidence type="ECO:0000256" key="1">
    <source>
        <dbReference type="SAM" id="Phobius"/>
    </source>
</evidence>
<protein>
    <submittedName>
        <fullName evidence="2">Uncharacterized protein</fullName>
    </submittedName>
</protein>
<feature type="transmembrane region" description="Helical" evidence="1">
    <location>
        <begin position="298"/>
        <end position="316"/>
    </location>
</feature>
<feature type="transmembrane region" description="Helical" evidence="1">
    <location>
        <begin position="328"/>
        <end position="352"/>
    </location>
</feature>
<feature type="transmembrane region" description="Helical" evidence="1">
    <location>
        <begin position="264"/>
        <end position="286"/>
    </location>
</feature>
<proteinExistence type="predicted"/>
<organism evidence="2 3">
    <name type="scientific">Thamnocephalis sphaerospora</name>
    <dbReference type="NCBI Taxonomy" id="78915"/>
    <lineage>
        <taxon>Eukaryota</taxon>
        <taxon>Fungi</taxon>
        <taxon>Fungi incertae sedis</taxon>
        <taxon>Zoopagomycota</taxon>
        <taxon>Zoopagomycotina</taxon>
        <taxon>Zoopagomycetes</taxon>
        <taxon>Zoopagales</taxon>
        <taxon>Sigmoideomycetaceae</taxon>
        <taxon>Thamnocephalis</taxon>
    </lineage>
</organism>
<keyword evidence="1" id="KW-1133">Transmembrane helix</keyword>
<keyword evidence="1" id="KW-0472">Membrane</keyword>
<dbReference type="AlphaFoldDB" id="A0A4P9XU80"/>
<name>A0A4P9XU80_9FUNG</name>
<keyword evidence="3" id="KW-1185">Reference proteome</keyword>
<dbReference type="Proteomes" id="UP000271241">
    <property type="component" value="Unassembled WGS sequence"/>
</dbReference>
<gene>
    <name evidence="2" type="ORF">THASP1DRAFT_28448</name>
</gene>
<dbReference type="EMBL" id="KZ992490">
    <property type="protein sequence ID" value="RKP09763.1"/>
    <property type="molecule type" value="Genomic_DNA"/>
</dbReference>
<evidence type="ECO:0000313" key="2">
    <source>
        <dbReference type="EMBL" id="RKP09763.1"/>
    </source>
</evidence>
<evidence type="ECO:0000313" key="3">
    <source>
        <dbReference type="Proteomes" id="UP000271241"/>
    </source>
</evidence>
<accession>A0A4P9XU80</accession>